<proteinExistence type="predicted"/>
<feature type="transmembrane region" description="Helical" evidence="1">
    <location>
        <begin position="72"/>
        <end position="95"/>
    </location>
</feature>
<sequence length="141" mass="16555">MYKHEIHKSFTYLFFFVVTIIFLISTVPNSFQVDEYTYVTALIFSIIGTVCFSEIYFGLHIKIKDKDFLAQFVRNFFLISVFLINCSIVLLGNWFVLQSGLVDTLNYTWYTVISGFIWLISFHIAKIVPNLPEKLLKKKEQ</sequence>
<comment type="caution">
    <text evidence="2">The sequence shown here is derived from an EMBL/GenBank/DDBJ whole genome shotgun (WGS) entry which is preliminary data.</text>
</comment>
<feature type="transmembrane region" description="Helical" evidence="1">
    <location>
        <begin position="12"/>
        <end position="31"/>
    </location>
</feature>
<dbReference type="Proteomes" id="UP000465778">
    <property type="component" value="Unassembled WGS sequence"/>
</dbReference>
<organism evidence="2 3">
    <name type="scientific">Cytobacillus firmus</name>
    <name type="common">Bacillus firmus</name>
    <dbReference type="NCBI Taxonomy" id="1399"/>
    <lineage>
        <taxon>Bacteria</taxon>
        <taxon>Bacillati</taxon>
        <taxon>Bacillota</taxon>
        <taxon>Bacilli</taxon>
        <taxon>Bacillales</taxon>
        <taxon>Bacillaceae</taxon>
        <taxon>Cytobacillus</taxon>
    </lineage>
</organism>
<keyword evidence="1" id="KW-0812">Transmembrane</keyword>
<dbReference type="EMBL" id="VDEM01000142">
    <property type="protein sequence ID" value="KAF0821226.1"/>
    <property type="molecule type" value="Genomic_DNA"/>
</dbReference>
<evidence type="ECO:0000256" key="1">
    <source>
        <dbReference type="SAM" id="Phobius"/>
    </source>
</evidence>
<reference evidence="2 3" key="1">
    <citation type="journal article" date="2020" name="G3 (Bethesda)">
        <title>Whole Genome Sequencing and Comparative Genomics of Two Nematicidal Bacillus Strains Reveals a Wide Range of Possible Virulence Factors.</title>
        <authorList>
            <person name="Susic N."/>
            <person name="Janezic S."/>
            <person name="Rupnik M."/>
            <person name="Geric Stare B."/>
        </authorList>
    </citation>
    <scope>NUCLEOTIDE SEQUENCE [LARGE SCALE GENOMIC DNA]</scope>
    <source>
        <strain evidence="2 3">I-1582</strain>
    </source>
</reference>
<protein>
    <submittedName>
        <fullName evidence="2">Uncharacterized protein</fullName>
    </submittedName>
</protein>
<accession>A0A800MRV0</accession>
<feature type="transmembrane region" description="Helical" evidence="1">
    <location>
        <begin position="37"/>
        <end position="60"/>
    </location>
</feature>
<name>A0A800MRV0_CYTFI</name>
<evidence type="ECO:0000313" key="3">
    <source>
        <dbReference type="Proteomes" id="UP000465778"/>
    </source>
</evidence>
<feature type="transmembrane region" description="Helical" evidence="1">
    <location>
        <begin position="107"/>
        <end position="128"/>
    </location>
</feature>
<keyword evidence="1" id="KW-1133">Transmembrane helix</keyword>
<dbReference type="AlphaFoldDB" id="A0A800MRV0"/>
<evidence type="ECO:0000313" key="2">
    <source>
        <dbReference type="EMBL" id="KAF0821226.1"/>
    </source>
</evidence>
<keyword evidence="1" id="KW-0472">Membrane</keyword>
<gene>
    <name evidence="2" type="ORF">KIS1582_5068</name>
</gene>